<dbReference type="EMBL" id="JAAIUW010000009">
    <property type="protein sequence ID" value="KAF7816566.1"/>
    <property type="molecule type" value="Genomic_DNA"/>
</dbReference>
<reference evidence="1" key="1">
    <citation type="submission" date="2020-09" db="EMBL/GenBank/DDBJ databases">
        <title>Genome-Enabled Discovery of Anthraquinone Biosynthesis in Senna tora.</title>
        <authorList>
            <person name="Kang S.-H."/>
            <person name="Pandey R.P."/>
            <person name="Lee C.-M."/>
            <person name="Sim J.-S."/>
            <person name="Jeong J.-T."/>
            <person name="Choi B.-S."/>
            <person name="Jung M."/>
            <person name="Ginzburg D."/>
            <person name="Zhao K."/>
            <person name="Won S.Y."/>
            <person name="Oh T.-J."/>
            <person name="Yu Y."/>
            <person name="Kim N.-H."/>
            <person name="Lee O.R."/>
            <person name="Lee T.-H."/>
            <person name="Bashyal P."/>
            <person name="Kim T.-S."/>
            <person name="Lee W.-H."/>
            <person name="Kawkins C."/>
            <person name="Kim C.-K."/>
            <person name="Kim J.S."/>
            <person name="Ahn B.O."/>
            <person name="Rhee S.Y."/>
            <person name="Sohng J.K."/>
        </authorList>
    </citation>
    <scope>NUCLEOTIDE SEQUENCE</scope>
    <source>
        <tissue evidence="1">Leaf</tissue>
    </source>
</reference>
<evidence type="ECO:0000313" key="1">
    <source>
        <dbReference type="EMBL" id="KAF7816566.1"/>
    </source>
</evidence>
<dbReference type="AlphaFoldDB" id="A0A834T7M1"/>
<accession>A0A834T7M1</accession>
<proteinExistence type="predicted"/>
<evidence type="ECO:0000313" key="2">
    <source>
        <dbReference type="Proteomes" id="UP000634136"/>
    </source>
</evidence>
<organism evidence="1 2">
    <name type="scientific">Senna tora</name>
    <dbReference type="NCBI Taxonomy" id="362788"/>
    <lineage>
        <taxon>Eukaryota</taxon>
        <taxon>Viridiplantae</taxon>
        <taxon>Streptophyta</taxon>
        <taxon>Embryophyta</taxon>
        <taxon>Tracheophyta</taxon>
        <taxon>Spermatophyta</taxon>
        <taxon>Magnoliopsida</taxon>
        <taxon>eudicotyledons</taxon>
        <taxon>Gunneridae</taxon>
        <taxon>Pentapetalae</taxon>
        <taxon>rosids</taxon>
        <taxon>fabids</taxon>
        <taxon>Fabales</taxon>
        <taxon>Fabaceae</taxon>
        <taxon>Caesalpinioideae</taxon>
        <taxon>Cassia clade</taxon>
        <taxon>Senna</taxon>
    </lineage>
</organism>
<protein>
    <submittedName>
        <fullName evidence="1">Uncharacterized protein</fullName>
    </submittedName>
</protein>
<gene>
    <name evidence="1" type="ORF">G2W53_030535</name>
</gene>
<comment type="caution">
    <text evidence="1">The sequence shown here is derived from an EMBL/GenBank/DDBJ whole genome shotgun (WGS) entry which is preliminary data.</text>
</comment>
<keyword evidence="2" id="KW-1185">Reference proteome</keyword>
<dbReference type="Proteomes" id="UP000634136">
    <property type="component" value="Unassembled WGS sequence"/>
</dbReference>
<name>A0A834T7M1_9FABA</name>
<sequence length="38" mass="4272">MGPLNLLWASFKQKALQLMSPELKVFGEAQFMGHVARP</sequence>